<feature type="compositionally biased region" description="Pro residues" evidence="1">
    <location>
        <begin position="1023"/>
        <end position="1033"/>
    </location>
</feature>
<organism evidence="3 4">
    <name type="scientific">Hypsibius exemplaris</name>
    <name type="common">Freshwater tardigrade</name>
    <dbReference type="NCBI Taxonomy" id="2072580"/>
    <lineage>
        <taxon>Eukaryota</taxon>
        <taxon>Metazoa</taxon>
        <taxon>Ecdysozoa</taxon>
        <taxon>Tardigrada</taxon>
        <taxon>Eutardigrada</taxon>
        <taxon>Parachela</taxon>
        <taxon>Hypsibioidea</taxon>
        <taxon>Hypsibiidae</taxon>
        <taxon>Hypsibius</taxon>
    </lineage>
</organism>
<dbReference type="SUPFAM" id="SSF50729">
    <property type="entry name" value="PH domain-like"/>
    <property type="match status" value="1"/>
</dbReference>
<feature type="region of interest" description="Disordered" evidence="1">
    <location>
        <begin position="598"/>
        <end position="621"/>
    </location>
</feature>
<dbReference type="PROSITE" id="PS50003">
    <property type="entry name" value="PH_DOMAIN"/>
    <property type="match status" value="1"/>
</dbReference>
<keyword evidence="4" id="KW-1185">Reference proteome</keyword>
<evidence type="ECO:0000313" key="4">
    <source>
        <dbReference type="Proteomes" id="UP000192578"/>
    </source>
</evidence>
<feature type="domain" description="PH" evidence="2">
    <location>
        <begin position="1499"/>
        <end position="1615"/>
    </location>
</feature>
<dbReference type="GO" id="GO:0000915">
    <property type="term" value="P:actomyosin contractile ring assembly"/>
    <property type="evidence" value="ECO:0007669"/>
    <property type="project" value="TreeGrafter"/>
</dbReference>
<feature type="compositionally biased region" description="Low complexity" evidence="1">
    <location>
        <begin position="646"/>
        <end position="661"/>
    </location>
</feature>
<gene>
    <name evidence="3" type="ORF">BV898_16911</name>
</gene>
<feature type="compositionally biased region" description="Basic and acidic residues" evidence="1">
    <location>
        <begin position="1206"/>
        <end position="1220"/>
    </location>
</feature>
<feature type="compositionally biased region" description="Low complexity" evidence="1">
    <location>
        <begin position="670"/>
        <end position="687"/>
    </location>
</feature>
<feature type="region of interest" description="Disordered" evidence="1">
    <location>
        <begin position="1199"/>
        <end position="1220"/>
    </location>
</feature>
<dbReference type="InterPro" id="IPR037840">
    <property type="entry name" value="PH_Anillin"/>
</dbReference>
<reference evidence="4" key="1">
    <citation type="submission" date="2017-01" db="EMBL/GenBank/DDBJ databases">
        <title>Comparative genomics of anhydrobiosis in the tardigrade Hypsibius dujardini.</title>
        <authorList>
            <person name="Yoshida Y."/>
            <person name="Koutsovoulos G."/>
            <person name="Laetsch D."/>
            <person name="Stevens L."/>
            <person name="Kumar S."/>
            <person name="Horikawa D."/>
            <person name="Ishino K."/>
            <person name="Komine S."/>
            <person name="Tomita M."/>
            <person name="Blaxter M."/>
            <person name="Arakawa K."/>
        </authorList>
    </citation>
    <scope>NUCLEOTIDE SEQUENCE [LARGE SCALE GENOMIC DNA]</scope>
    <source>
        <strain evidence="4">Z151</strain>
    </source>
</reference>
<dbReference type="OrthoDB" id="5915976at2759"/>
<dbReference type="Gene3D" id="2.30.29.30">
    <property type="entry name" value="Pleckstrin-homology domain (PH domain)/Phosphotyrosine-binding domain (PTB)"/>
    <property type="match status" value="1"/>
</dbReference>
<dbReference type="GO" id="GO:0031106">
    <property type="term" value="P:septin ring organization"/>
    <property type="evidence" value="ECO:0007669"/>
    <property type="project" value="TreeGrafter"/>
</dbReference>
<feature type="compositionally biased region" description="Basic and acidic residues" evidence="1">
    <location>
        <begin position="1072"/>
        <end position="1087"/>
    </location>
</feature>
<evidence type="ECO:0000256" key="1">
    <source>
        <dbReference type="SAM" id="MobiDB-lite"/>
    </source>
</evidence>
<dbReference type="GO" id="GO:0000281">
    <property type="term" value="P:mitotic cytokinesis"/>
    <property type="evidence" value="ECO:0007669"/>
    <property type="project" value="TreeGrafter"/>
</dbReference>
<feature type="compositionally biased region" description="Basic and acidic residues" evidence="1">
    <location>
        <begin position="939"/>
        <end position="952"/>
    </location>
</feature>
<dbReference type="PANTHER" id="PTHR21538">
    <property type="entry name" value="ANILLIN/RHOTEKIN RTKN"/>
    <property type="match status" value="1"/>
</dbReference>
<evidence type="ECO:0000313" key="3">
    <source>
        <dbReference type="EMBL" id="OWA52458.1"/>
    </source>
</evidence>
<dbReference type="InterPro" id="IPR012966">
    <property type="entry name" value="AHD"/>
</dbReference>
<dbReference type="Pfam" id="PF08174">
    <property type="entry name" value="Anillin"/>
    <property type="match status" value="1"/>
</dbReference>
<accession>A0A9X6RLI4</accession>
<dbReference type="PANTHER" id="PTHR21538:SF23">
    <property type="entry name" value="ANILLIN"/>
    <property type="match status" value="1"/>
</dbReference>
<dbReference type="Proteomes" id="UP000192578">
    <property type="component" value="Unassembled WGS sequence"/>
</dbReference>
<proteinExistence type="predicted"/>
<feature type="region of interest" description="Disordered" evidence="1">
    <location>
        <begin position="634"/>
        <end position="739"/>
    </location>
</feature>
<dbReference type="CDD" id="cd01263">
    <property type="entry name" value="PH_anillin"/>
    <property type="match status" value="1"/>
</dbReference>
<dbReference type="InterPro" id="IPR001849">
    <property type="entry name" value="PH_domain"/>
</dbReference>
<dbReference type="SMART" id="SM00233">
    <property type="entry name" value="PH"/>
    <property type="match status" value="1"/>
</dbReference>
<dbReference type="Pfam" id="PF00169">
    <property type="entry name" value="PH"/>
    <property type="match status" value="1"/>
</dbReference>
<dbReference type="GO" id="GO:0005826">
    <property type="term" value="C:actomyosin contractile ring"/>
    <property type="evidence" value="ECO:0007669"/>
    <property type="project" value="TreeGrafter"/>
</dbReference>
<name>A0A9X6RLI4_HYPEX</name>
<feature type="compositionally biased region" description="Polar residues" evidence="1">
    <location>
        <begin position="723"/>
        <end position="733"/>
    </location>
</feature>
<feature type="compositionally biased region" description="Low complexity" evidence="1">
    <location>
        <begin position="767"/>
        <end position="788"/>
    </location>
</feature>
<dbReference type="InterPro" id="IPR011993">
    <property type="entry name" value="PH-like_dom_sf"/>
</dbReference>
<comment type="caution">
    <text evidence="3">The sequence shown here is derived from an EMBL/GenBank/DDBJ whole genome shotgun (WGS) entry which is preliminary data.</text>
</comment>
<feature type="compositionally biased region" description="Polar residues" evidence="1">
    <location>
        <begin position="1131"/>
        <end position="1143"/>
    </location>
</feature>
<feature type="compositionally biased region" description="Polar residues" evidence="1">
    <location>
        <begin position="604"/>
        <end position="613"/>
    </location>
</feature>
<feature type="compositionally biased region" description="Basic and acidic residues" evidence="1">
    <location>
        <begin position="838"/>
        <end position="853"/>
    </location>
</feature>
<protein>
    <submittedName>
        <fullName evidence="3">Actin-binding protein anillin</fullName>
    </submittedName>
</protein>
<evidence type="ECO:0000259" key="2">
    <source>
        <dbReference type="PROSITE" id="PS50003"/>
    </source>
</evidence>
<sequence>MNVSQRSSESSVSVLGKVVLEDDCSTWPGLSRLLVPQSDILDWGTVLYQGPGKVVIHPTSVYYRPFHVTITSNKDSSVLRIQRFEYRSPASVLSLGLLGIKDIEPKDSHPISMWYMAATPDIAKMMLILDVCQTIRNDGVKRGQRQFSISRMASALTPAGILPLQNYFQLEFTTHNGNESPEKVILQICDEETDQGCSKLLERIGRHLRHRQLPLYPHCLEWALLQDTIRRVHCRMIYNPAVCQVADSSYIQPDGHYEEMIVATAPDLARRLLGYPNPHLCVLGYRKEKLICIQLFHTSQSMTQCHEQPDKKFPKQEIWIGADEAFPAFIRLLRIFQVIEGGGSAAEYGKRVSSYSAERFLRAGQLPTSNDRVFVLPLGHGAKLEFGFVQFSGDSVGYSRFASQIDAILQEIVASCRAGAEVRDSRNRPPSVIPPSSVKEATSVDLHRAFSHRLNIGNRDVSNLISEVTISIPEQLQESEETEVKRSVSDSERWAWATPRERFPGDPRQLPTEDVLYAPDLNGRLCPTPDDSHQASADRSIPFTYYFPPESHSRKAAVFAGELGELNQMEESLDDILGKAALRQAQIQRLKKAVKEESREILGTSVQKETSVTDSRHAAEPHLKKVFESLSDQYRSVDEEDSHTEPSSSSAARHPRSNSASKQQRSPQKSITSSSSARSSSHSTVSPTRKREHETSAASPRPISKAMRPETLPLVTEEKKPSAGSSTEPTELSLQERRALFEKPAPAVVVESLSVQDKKAMFEKAKTAPSPKKSAVASPKKSVVASPKRSQNGSPKKVTLDPVNSRRALFQEAATKAQDPTQPGRSVVVTRRAGGGDVEMKSPEKKKPEKNASPEKSAFAANLALFQQEQPKEVGVFTRTLQDKLLVQTKAWKHNDVARKIDEQKEEDMKVLKKRWELMAEEERRAAGRQAEIEELLERQRTNAHPPVDHKPPPLPLPGSSALHETTLKTSILMPSVRQQQQQQQQHLDFPPPPPPHMLSSPVYDAVARFENPNGKSSAKEIPPTPPPPPPFTATPVGGVYATLPAQPVVGLQRRPKLPEELGVSTASENSDNERYEDSARNHRDDTYDVASSSRQKRSVGPKSPSAKGRVVSWSPDASDDEDSNHHNLRNRSPQQKRSATTLQFQGHEEFERYTYVHELHDSEDARSEGSSVENASVSSSITQPISLSFYRKAQKESGSGVKRVVQREEKKLDERSRGDDTRRRHLMTFYQQKIDALYGVSSQQQAILVQTTSALNLCRTAPEFQGSIERAECERLLLLAAKKRDACHMEINRLKKAITEMKQGQTVPDPGCHGQVIISSILMPTKEGFADYVASDDEFMHYFVVLIKHREKVWASQMINSVQHLQPDGTFALPNGVTFDDLENDFVINVEVYAVQARRETVSHEEKYHIKDASAKKKEKSHTLKKLLPALKDGSASHMTAGTPSKQDIRLTSFGCIGVCVISLQNVHEGIFALSKVPETCALEGTLDMKIACGVSLDSTEEGFLSIFEDSCGAAAWHRRWCVLKNDCVLMWKYPEEIETVRPRVLNLRTCRGQAELANSSVCIRPHTFQMMLSKPLKLTGADPREPGPYKYFLSADGKEERFMWQEKLNKVLSHIRAWIPNEVSAPQQTSSSRH</sequence>
<dbReference type="EMBL" id="MTYJ01000269">
    <property type="protein sequence ID" value="OWA52458.1"/>
    <property type="molecule type" value="Genomic_DNA"/>
</dbReference>
<feature type="region of interest" description="Disordered" evidence="1">
    <location>
        <begin position="762"/>
        <end position="856"/>
    </location>
</feature>
<feature type="region of interest" description="Disordered" evidence="1">
    <location>
        <begin position="939"/>
        <end position="1143"/>
    </location>
</feature>
<dbReference type="InterPro" id="IPR051364">
    <property type="entry name" value="Cytokinesis/Rho-signaling"/>
</dbReference>